<reference evidence="1 2" key="1">
    <citation type="journal article" date="2013" name="BMC Genomics">
        <title>Genome sequencing and comparative genomics of honey bee microsporidia, Nosema apis reveal novel insights into host-parasite interactions.</title>
        <authorList>
            <person name="Chen Yp."/>
            <person name="Pettis J.S."/>
            <person name="Zhao Y."/>
            <person name="Liu X."/>
            <person name="Tallon L.J."/>
            <person name="Sadzewicz L.D."/>
            <person name="Li R."/>
            <person name="Zheng H."/>
            <person name="Huang S."/>
            <person name="Zhang X."/>
            <person name="Hamilton M.C."/>
            <person name="Pernal S.F."/>
            <person name="Melathopoulos A.P."/>
            <person name="Yan X."/>
            <person name="Evans J.D."/>
        </authorList>
    </citation>
    <scope>NUCLEOTIDE SEQUENCE [LARGE SCALE GENOMIC DNA]</scope>
    <source>
        <strain evidence="1 2">BRL 01</strain>
    </source>
</reference>
<dbReference type="AlphaFoldDB" id="T0L7L2"/>
<evidence type="ECO:0000313" key="2">
    <source>
        <dbReference type="Proteomes" id="UP000053780"/>
    </source>
</evidence>
<keyword evidence="2" id="KW-1185">Reference proteome</keyword>
<dbReference type="Proteomes" id="UP000053780">
    <property type="component" value="Unassembled WGS sequence"/>
</dbReference>
<organism evidence="1 2">
    <name type="scientific">Vairimorpha apis BRL 01</name>
    <dbReference type="NCBI Taxonomy" id="1037528"/>
    <lineage>
        <taxon>Eukaryota</taxon>
        <taxon>Fungi</taxon>
        <taxon>Fungi incertae sedis</taxon>
        <taxon>Microsporidia</taxon>
        <taxon>Nosematidae</taxon>
        <taxon>Vairimorpha</taxon>
    </lineage>
</organism>
<dbReference type="GO" id="GO:0006888">
    <property type="term" value="P:endoplasmic reticulum to Golgi vesicle-mediated transport"/>
    <property type="evidence" value="ECO:0007669"/>
    <property type="project" value="InterPro"/>
</dbReference>
<evidence type="ECO:0000313" key="1">
    <source>
        <dbReference type="EMBL" id="EQB60484.1"/>
    </source>
</evidence>
<dbReference type="Gene3D" id="3.30.450.70">
    <property type="match status" value="1"/>
</dbReference>
<dbReference type="Pfam" id="PF04628">
    <property type="entry name" value="Sedlin_N"/>
    <property type="match status" value="1"/>
</dbReference>
<dbReference type="GO" id="GO:0005737">
    <property type="term" value="C:cytoplasm"/>
    <property type="evidence" value="ECO:0007669"/>
    <property type="project" value="GOC"/>
</dbReference>
<dbReference type="HOGENOM" id="CLU_2015900_0_0_1"/>
<dbReference type="VEuPathDB" id="MicrosporidiaDB:NAPIS_ORF01949"/>
<dbReference type="EMBL" id="KE647282">
    <property type="protein sequence ID" value="EQB60484.1"/>
    <property type="molecule type" value="Genomic_DNA"/>
</dbReference>
<proteinExistence type="predicted"/>
<name>T0L7L2_9MICR</name>
<dbReference type="OrthoDB" id="2191898at2759"/>
<protein>
    <submittedName>
        <fullName evidence="1">Er-golgi tethering complex trapp subunit protein</fullName>
    </submittedName>
</protein>
<dbReference type="InterPro" id="IPR006722">
    <property type="entry name" value="Sedlin"/>
</dbReference>
<sequence length="123" mass="14978">MGLLVLVDNKDDLVYKHVFNNTLNIYDLLVVCYGSIDILNTIIKMNKSNYFECIDTHEDFEVTAYIFNSFYKCFFIHKKLKNVKKFMYEICQIFREKIVYEDVWSYEDQINDINDIYRIYFKI</sequence>
<accession>T0L7L2</accession>
<gene>
    <name evidence="1" type="ORF">NAPIS_ORF01949</name>
</gene>